<evidence type="ECO:0000313" key="3">
    <source>
        <dbReference type="Proteomes" id="UP000198651"/>
    </source>
</evidence>
<evidence type="ECO:0000313" key="2">
    <source>
        <dbReference type="EMBL" id="CUT17071.1"/>
    </source>
</evidence>
<dbReference type="NCBIfam" id="TIGR02497">
    <property type="entry name" value="yscI_hrpB_dom"/>
    <property type="match status" value="1"/>
</dbReference>
<accession>A0A0S4M226</accession>
<feature type="compositionally biased region" description="Polar residues" evidence="1">
    <location>
        <begin position="8"/>
        <end position="21"/>
    </location>
</feature>
<name>A0A0S4M226_9BURK</name>
<reference evidence="3" key="1">
    <citation type="submission" date="2015-11" db="EMBL/GenBank/DDBJ databases">
        <authorList>
            <person name="Seth-Smith H.M.B."/>
        </authorList>
    </citation>
    <scope>NUCLEOTIDE SEQUENCE [LARGE SCALE GENOMIC DNA]</scope>
    <source>
        <strain evidence="3">2013Ark11</strain>
    </source>
</reference>
<dbReference type="Proteomes" id="UP000198651">
    <property type="component" value="Chromosome I"/>
</dbReference>
<keyword evidence="3" id="KW-1185">Reference proteome</keyword>
<sequence length="152" mass="16406">MPVDMLSMNAQSALNTDQSRNVPVVNGNDVQRFQAALKSLSSPVNVDMVANNINVAAAAAESMGVGESHANRKKSMVDKISDDIEESLESGSDQLQSLYRHISKFSSADKLSHGSTMLSIQLELMRATVIIDIITKIANKAATTIDSMIRLQ</sequence>
<gene>
    <name evidence="2" type="ORF">Ark11_0214</name>
</gene>
<organism evidence="2 3">
    <name type="scientific">Candidatus Ichthyocystis hellenicum</name>
    <dbReference type="NCBI Taxonomy" id="1561003"/>
    <lineage>
        <taxon>Bacteria</taxon>
        <taxon>Pseudomonadati</taxon>
        <taxon>Pseudomonadota</taxon>
        <taxon>Betaproteobacteria</taxon>
        <taxon>Burkholderiales</taxon>
        <taxon>Candidatus Ichthyocystis</taxon>
    </lineage>
</organism>
<dbReference type="AlphaFoldDB" id="A0A0S4M226"/>
<dbReference type="STRING" id="1561003.Ark11_0214"/>
<protein>
    <submittedName>
        <fullName evidence="2">Uncharacterized protein</fullName>
    </submittedName>
</protein>
<dbReference type="RefSeq" id="WP_092342688.1">
    <property type="nucleotide sequence ID" value="NZ_FLSL01000115.1"/>
</dbReference>
<dbReference type="GO" id="GO:0030254">
    <property type="term" value="P:protein secretion by the type III secretion system"/>
    <property type="evidence" value="ECO:0007669"/>
    <property type="project" value="InterPro"/>
</dbReference>
<dbReference type="EMBL" id="LN906597">
    <property type="protein sequence ID" value="CUT17071.1"/>
    <property type="molecule type" value="Genomic_DNA"/>
</dbReference>
<evidence type="ECO:0000256" key="1">
    <source>
        <dbReference type="SAM" id="MobiDB-lite"/>
    </source>
</evidence>
<proteinExistence type="predicted"/>
<feature type="region of interest" description="Disordered" evidence="1">
    <location>
        <begin position="1"/>
        <end position="23"/>
    </location>
</feature>
<dbReference type="OrthoDB" id="9890718at2"/>
<dbReference type="InterPro" id="IPR012670">
    <property type="entry name" value="T3SS_YscI/HrpB"/>
</dbReference>